<evidence type="ECO:0000313" key="5">
    <source>
        <dbReference type="Proteomes" id="UP000789524"/>
    </source>
</evidence>
<name>A0A8J2VU70_9NEOP</name>
<dbReference type="Proteomes" id="UP000789524">
    <property type="component" value="Unassembled WGS sequence"/>
</dbReference>
<dbReference type="PROSITE" id="PS50174">
    <property type="entry name" value="G_PATCH"/>
    <property type="match status" value="1"/>
</dbReference>
<organism evidence="4 5">
    <name type="scientific">Danaus chrysippus</name>
    <name type="common">African queen</name>
    <dbReference type="NCBI Taxonomy" id="151541"/>
    <lineage>
        <taxon>Eukaryota</taxon>
        <taxon>Metazoa</taxon>
        <taxon>Ecdysozoa</taxon>
        <taxon>Arthropoda</taxon>
        <taxon>Hexapoda</taxon>
        <taxon>Insecta</taxon>
        <taxon>Pterygota</taxon>
        <taxon>Neoptera</taxon>
        <taxon>Endopterygota</taxon>
        <taxon>Lepidoptera</taxon>
        <taxon>Glossata</taxon>
        <taxon>Ditrysia</taxon>
        <taxon>Papilionoidea</taxon>
        <taxon>Nymphalidae</taxon>
        <taxon>Danainae</taxon>
        <taxon>Danaini</taxon>
        <taxon>Danaina</taxon>
        <taxon>Danaus</taxon>
        <taxon>Anosia</taxon>
    </lineage>
</organism>
<feature type="domain" description="R3H" evidence="2">
    <location>
        <begin position="217"/>
        <end position="282"/>
    </location>
</feature>
<feature type="domain" description="XRN2-binding (XTBD)" evidence="3">
    <location>
        <begin position="9"/>
        <end position="93"/>
    </location>
</feature>
<dbReference type="SUPFAM" id="SSF82708">
    <property type="entry name" value="R3H domain"/>
    <property type="match status" value="1"/>
</dbReference>
<dbReference type="InterPro" id="IPR036867">
    <property type="entry name" value="R3H_dom_sf"/>
</dbReference>
<dbReference type="PANTHER" id="PTHR48430:SF1">
    <property type="entry name" value="PARTNER OF XRN-2 PROTEIN 1"/>
    <property type="match status" value="1"/>
</dbReference>
<dbReference type="InterPro" id="IPR000467">
    <property type="entry name" value="G_patch_dom"/>
</dbReference>
<dbReference type="PROSITE" id="PS51061">
    <property type="entry name" value="R3H"/>
    <property type="match status" value="1"/>
</dbReference>
<sequence>MSFNVSWDVDKYRDDHESEEQWLLRKAFMERWKNMYPEERLVCLARVFINIEFMGCRYPNEVMLEVSRLSNEVAEEYRKMKKTKLQRTFVSASMAAEDKAKGTKRKGGIVTETPPKKAPKINFVPQEEQKLITQCVSVLVRKNLSDTNEIDKTTINQVFGKKDEEAKVENSVAVKMMKLMGWKGGGLGADAQGIQEPIQAHLQTDKRSGLGSGPGLKMIKVAGSKLMKRFIASDDLDMDLVFTSEFTKEERAALHKCATDHGLVSKSYNSDNERYLVVKKKLDPFSLVKAVIAKGGDTPKYTVFIPAALAM</sequence>
<proteinExistence type="predicted"/>
<dbReference type="AlphaFoldDB" id="A0A8J2VU70"/>
<comment type="caution">
    <text evidence="4">The sequence shown here is derived from an EMBL/GenBank/DDBJ whole genome shotgun (WGS) entry which is preliminary data.</text>
</comment>
<dbReference type="PANTHER" id="PTHR48430">
    <property type="entry name" value="PARTNER OF XRN-2 PROTEIN 1"/>
    <property type="match status" value="1"/>
</dbReference>
<reference evidence="4" key="1">
    <citation type="submission" date="2021-09" db="EMBL/GenBank/DDBJ databases">
        <authorList>
            <person name="Martin H S."/>
        </authorList>
    </citation>
    <scope>NUCLEOTIDE SEQUENCE</scope>
</reference>
<keyword evidence="5" id="KW-1185">Reference proteome</keyword>
<evidence type="ECO:0000313" key="4">
    <source>
        <dbReference type="EMBL" id="CAG9573456.1"/>
    </source>
</evidence>
<gene>
    <name evidence="4" type="ORF">DCHRY22_LOCUS10457</name>
</gene>
<dbReference type="Pfam" id="PF01424">
    <property type="entry name" value="R3H"/>
    <property type="match status" value="1"/>
</dbReference>
<feature type="domain" description="G-patch" evidence="1">
    <location>
        <begin position="169"/>
        <end position="215"/>
    </location>
</feature>
<dbReference type="Pfam" id="PF11952">
    <property type="entry name" value="XTBD"/>
    <property type="match status" value="1"/>
</dbReference>
<evidence type="ECO:0000259" key="2">
    <source>
        <dbReference type="PROSITE" id="PS51061"/>
    </source>
</evidence>
<dbReference type="EMBL" id="CAKASE010000070">
    <property type="protein sequence ID" value="CAG9573456.1"/>
    <property type="molecule type" value="Genomic_DNA"/>
</dbReference>
<dbReference type="OrthoDB" id="2359216at2759"/>
<dbReference type="Gene3D" id="3.30.1370.50">
    <property type="entry name" value="R3H-like domain"/>
    <property type="match status" value="1"/>
</dbReference>
<dbReference type="InterPro" id="IPR021859">
    <property type="entry name" value="XTBD"/>
</dbReference>
<protein>
    <submittedName>
        <fullName evidence="4">(African queen) hypothetical protein</fullName>
    </submittedName>
</protein>
<evidence type="ECO:0000259" key="1">
    <source>
        <dbReference type="PROSITE" id="PS50174"/>
    </source>
</evidence>
<dbReference type="SMART" id="SM00443">
    <property type="entry name" value="G_patch"/>
    <property type="match status" value="1"/>
</dbReference>
<dbReference type="Pfam" id="PF01585">
    <property type="entry name" value="G-patch"/>
    <property type="match status" value="1"/>
</dbReference>
<dbReference type="InterPro" id="IPR001374">
    <property type="entry name" value="R3H_dom"/>
</dbReference>
<dbReference type="PROSITE" id="PS51827">
    <property type="entry name" value="XTBD"/>
    <property type="match status" value="1"/>
</dbReference>
<evidence type="ECO:0000259" key="3">
    <source>
        <dbReference type="PROSITE" id="PS51827"/>
    </source>
</evidence>
<dbReference type="GO" id="GO:0003676">
    <property type="term" value="F:nucleic acid binding"/>
    <property type="evidence" value="ECO:0007669"/>
    <property type="project" value="UniProtKB-UniRule"/>
</dbReference>
<accession>A0A8J2VU70</accession>